<dbReference type="Proteomes" id="UP000728185">
    <property type="component" value="Unassembled WGS sequence"/>
</dbReference>
<comment type="caution">
    <text evidence="1">The sequence shown here is derived from an EMBL/GenBank/DDBJ whole genome shotgun (WGS) entry which is preliminary data.</text>
</comment>
<reference evidence="1" key="1">
    <citation type="submission" date="2019-05" db="EMBL/GenBank/DDBJ databases">
        <title>Annotation for the trematode Fasciolopsis buski.</title>
        <authorList>
            <person name="Choi Y.-J."/>
        </authorList>
    </citation>
    <scope>NUCLEOTIDE SEQUENCE</scope>
    <source>
        <strain evidence="1">HT</strain>
        <tissue evidence="1">Whole worm</tissue>
    </source>
</reference>
<dbReference type="AlphaFoldDB" id="A0A8E0RUP8"/>
<proteinExistence type="predicted"/>
<sequence length="171" mass="18655">MEIHIPLSTYRRRSHGTDGKLQSSRSKSDSVIHYVHACIRLDLSSTQIPVPDDIPPVQLCFTVRQALDSTLVELFGQLTGASLLSYDLLQCKSKNSSSPTEFACSIILAVNGTHLDHLLTAVSLLNLDVGGFHMLGLLPALTESERGKIVVFGEVHGVHNSLFSINFDLDS</sequence>
<protein>
    <submittedName>
        <fullName evidence="1">Uncharacterized protein</fullName>
    </submittedName>
</protein>
<accession>A0A8E0RUP8</accession>
<gene>
    <name evidence="1" type="ORF">FBUS_01818</name>
</gene>
<evidence type="ECO:0000313" key="1">
    <source>
        <dbReference type="EMBL" id="KAA0188445.1"/>
    </source>
</evidence>
<keyword evidence="2" id="KW-1185">Reference proteome</keyword>
<dbReference type="EMBL" id="LUCM01008411">
    <property type="protein sequence ID" value="KAA0188445.1"/>
    <property type="molecule type" value="Genomic_DNA"/>
</dbReference>
<evidence type="ECO:0000313" key="2">
    <source>
        <dbReference type="Proteomes" id="UP000728185"/>
    </source>
</evidence>
<dbReference type="OrthoDB" id="6264327at2759"/>
<organism evidence="1 2">
    <name type="scientific">Fasciolopsis buskii</name>
    <dbReference type="NCBI Taxonomy" id="27845"/>
    <lineage>
        <taxon>Eukaryota</taxon>
        <taxon>Metazoa</taxon>
        <taxon>Spiralia</taxon>
        <taxon>Lophotrochozoa</taxon>
        <taxon>Platyhelminthes</taxon>
        <taxon>Trematoda</taxon>
        <taxon>Digenea</taxon>
        <taxon>Plagiorchiida</taxon>
        <taxon>Echinostomata</taxon>
        <taxon>Echinostomatoidea</taxon>
        <taxon>Fasciolidae</taxon>
        <taxon>Fasciolopsis</taxon>
    </lineage>
</organism>
<name>A0A8E0RUP8_9TREM</name>